<comment type="caution">
    <text evidence="1">The sequence shown here is derived from an EMBL/GenBank/DDBJ whole genome shotgun (WGS) entry which is preliminary data.</text>
</comment>
<sequence length="687" mass="75458">MPEPSIKKERSLEPQLSAIPSKRGGAMRTLFDSSSSDYNGDEGSNVPKPIPHPKSSDADRTARSCTPPVKVKRESTEPDHVAAVQYAPATDRKIPPQKHRLEEALGGRRPYPVASRLSSRPISALATQQQTTQFTHTQPQTRILVSNGKPRLDRVLGTRSQPRKYPRVIVRSGMMDSFLFHNTNAMGVGESFSTNTSGTLTGSPGQVPEMVEMTFSDYQRQQTYVQQLQHTFETQHGAITELVAFNHNMHSTVFQLDARITQLEQDIDYFRTAAAASAVNDSGEQMEFATDGSALNADNTGSKAVTKTPTKRRIANASASEGVTASVRKKYRKKLEVKIPSKAIEQASGVGLPTPMLSALQTTPMSALGSSFPNTPRTPYTPGRIGPPDSYKKTATAINKRDIHNLNKFIPPTNVLLPLVPLTDSEVIVFFFNSLSKPVVSLRLYARGWGPASIVQALNDHRDVQPPYLRNTCSVKCTTAIKNGRKLHGEDWEVEYRTVFADAEDSKATDLIRVDDDEAVDYYVRALGVHLSQYPSGQEAGIFTACVKYCIDNDAPYTMSNVHQLAVDLHHGNVPRHPASPDPSDVAPPPQITPRAGDDVDNDEWSGDDGPVTPSPLAGRGKLSGKLIDEVSFTAINAPYEQNDTDVSKPSKRRMVSYRAVKLRKPTVYAMLDKKEKKIVASQKKAE</sequence>
<accession>A0ACC2I3P8</accession>
<proteinExistence type="predicted"/>
<keyword evidence="2" id="KW-1185">Reference proteome</keyword>
<dbReference type="EMBL" id="JAPHNI010000554">
    <property type="protein sequence ID" value="KAJ8109927.1"/>
    <property type="molecule type" value="Genomic_DNA"/>
</dbReference>
<reference evidence="1" key="1">
    <citation type="submission" date="2022-11" db="EMBL/GenBank/DDBJ databases">
        <title>Genome Sequence of Boeremia exigua.</title>
        <authorList>
            <person name="Buettner E."/>
        </authorList>
    </citation>
    <scope>NUCLEOTIDE SEQUENCE</scope>
    <source>
        <strain evidence="1">CU02</strain>
    </source>
</reference>
<evidence type="ECO:0000313" key="2">
    <source>
        <dbReference type="Proteomes" id="UP001153331"/>
    </source>
</evidence>
<organism evidence="1 2">
    <name type="scientific">Boeremia exigua</name>
    <dbReference type="NCBI Taxonomy" id="749465"/>
    <lineage>
        <taxon>Eukaryota</taxon>
        <taxon>Fungi</taxon>
        <taxon>Dikarya</taxon>
        <taxon>Ascomycota</taxon>
        <taxon>Pezizomycotina</taxon>
        <taxon>Dothideomycetes</taxon>
        <taxon>Pleosporomycetidae</taxon>
        <taxon>Pleosporales</taxon>
        <taxon>Pleosporineae</taxon>
        <taxon>Didymellaceae</taxon>
        <taxon>Boeremia</taxon>
    </lineage>
</organism>
<name>A0ACC2I3P8_9PLEO</name>
<gene>
    <name evidence="1" type="ORF">OPT61_g7091</name>
</gene>
<evidence type="ECO:0000313" key="1">
    <source>
        <dbReference type="EMBL" id="KAJ8109927.1"/>
    </source>
</evidence>
<dbReference type="Proteomes" id="UP001153331">
    <property type="component" value="Unassembled WGS sequence"/>
</dbReference>
<protein>
    <submittedName>
        <fullName evidence="1">Uncharacterized protein</fullName>
    </submittedName>
</protein>